<protein>
    <submittedName>
        <fullName evidence="1">Uncharacterized protein</fullName>
    </submittedName>
</protein>
<organism evidence="1">
    <name type="scientific">Arundo donax</name>
    <name type="common">Giant reed</name>
    <name type="synonym">Donax arundinaceus</name>
    <dbReference type="NCBI Taxonomy" id="35708"/>
    <lineage>
        <taxon>Eukaryota</taxon>
        <taxon>Viridiplantae</taxon>
        <taxon>Streptophyta</taxon>
        <taxon>Embryophyta</taxon>
        <taxon>Tracheophyta</taxon>
        <taxon>Spermatophyta</taxon>
        <taxon>Magnoliopsida</taxon>
        <taxon>Liliopsida</taxon>
        <taxon>Poales</taxon>
        <taxon>Poaceae</taxon>
        <taxon>PACMAD clade</taxon>
        <taxon>Arundinoideae</taxon>
        <taxon>Arundineae</taxon>
        <taxon>Arundo</taxon>
    </lineage>
</organism>
<reference evidence="1" key="2">
    <citation type="journal article" date="2015" name="Data Brief">
        <title>Shoot transcriptome of the giant reed, Arundo donax.</title>
        <authorList>
            <person name="Barrero R.A."/>
            <person name="Guerrero F.D."/>
            <person name="Moolhuijzen P."/>
            <person name="Goolsby J.A."/>
            <person name="Tidwell J."/>
            <person name="Bellgard S.E."/>
            <person name="Bellgard M.I."/>
        </authorList>
    </citation>
    <scope>NUCLEOTIDE SEQUENCE</scope>
    <source>
        <tissue evidence="1">Shoot tissue taken approximately 20 cm above the soil surface</tissue>
    </source>
</reference>
<dbReference type="EMBL" id="GBRH01179803">
    <property type="protein sequence ID" value="JAE18093.1"/>
    <property type="molecule type" value="Transcribed_RNA"/>
</dbReference>
<evidence type="ECO:0000313" key="1">
    <source>
        <dbReference type="EMBL" id="JAE18093.1"/>
    </source>
</evidence>
<proteinExistence type="predicted"/>
<accession>A0A0A9GBT3</accession>
<sequence>MNFLSLTWRLMSRAYKLRRQWIATQNSPFSLVLTLSGNPGKMAKRSTVPAFSPFNQYLLNLPRDPSQKTKNVPSLLMDTPLGNWRLRCRTVVSFVCGLYFRSLPEGSPEKTNCMKFRLW</sequence>
<name>A0A0A9GBT3_ARUDO</name>
<dbReference type="AlphaFoldDB" id="A0A0A9GBT3"/>
<reference evidence="1" key="1">
    <citation type="submission" date="2014-09" db="EMBL/GenBank/DDBJ databases">
        <authorList>
            <person name="Magalhaes I.L.F."/>
            <person name="Oliveira U."/>
            <person name="Santos F.R."/>
            <person name="Vidigal T.H.D.A."/>
            <person name="Brescovit A.D."/>
            <person name="Santos A.J."/>
        </authorList>
    </citation>
    <scope>NUCLEOTIDE SEQUENCE</scope>
    <source>
        <tissue evidence="1">Shoot tissue taken approximately 20 cm above the soil surface</tissue>
    </source>
</reference>